<sequence>MIAVRARPPYAARLQDNNLIVTCSERPQVFIQTERQGEIDEEQNEMEASADSNKVPPKKPVVLVKKGTPVRSVPIPPSGSSSRPPPSQQKPVVLRPAPQTVFKPAPNNPTKLSKEQPNLSAEDKVTTPPISFNIQAGTPVTVNVNNKEVVSDGKPVM</sequence>
<feature type="compositionally biased region" description="Low complexity" evidence="1">
    <location>
        <begin position="60"/>
        <end position="82"/>
    </location>
</feature>
<name>A0A0N4Y5G7_NIPBR</name>
<evidence type="ECO:0000313" key="4">
    <source>
        <dbReference type="WBParaSite" id="NBR_0001124101-mRNA-1"/>
    </source>
</evidence>
<feature type="compositionally biased region" description="Polar residues" evidence="1">
    <location>
        <begin position="108"/>
        <end position="119"/>
    </location>
</feature>
<evidence type="ECO:0000313" key="2">
    <source>
        <dbReference type="EMBL" id="VDL74831.1"/>
    </source>
</evidence>
<protein>
    <submittedName>
        <fullName evidence="2 4">Uncharacterized protein</fullName>
    </submittedName>
</protein>
<dbReference type="WBParaSite" id="NBR_0001124101-mRNA-1">
    <property type="protein sequence ID" value="NBR_0001124101-mRNA-1"/>
    <property type="gene ID" value="NBR_0001124101"/>
</dbReference>
<reference evidence="4" key="1">
    <citation type="submission" date="2017-02" db="UniProtKB">
        <authorList>
            <consortium name="WormBaseParasite"/>
        </authorList>
    </citation>
    <scope>IDENTIFICATION</scope>
</reference>
<accession>A0A0N4Y5G7</accession>
<evidence type="ECO:0000256" key="1">
    <source>
        <dbReference type="SAM" id="MobiDB-lite"/>
    </source>
</evidence>
<evidence type="ECO:0000313" key="3">
    <source>
        <dbReference type="Proteomes" id="UP000271162"/>
    </source>
</evidence>
<proteinExistence type="predicted"/>
<gene>
    <name evidence="2" type="ORF">NBR_LOCUS11242</name>
</gene>
<organism evidence="4">
    <name type="scientific">Nippostrongylus brasiliensis</name>
    <name type="common">Rat hookworm</name>
    <dbReference type="NCBI Taxonomy" id="27835"/>
    <lineage>
        <taxon>Eukaryota</taxon>
        <taxon>Metazoa</taxon>
        <taxon>Ecdysozoa</taxon>
        <taxon>Nematoda</taxon>
        <taxon>Chromadorea</taxon>
        <taxon>Rhabditida</taxon>
        <taxon>Rhabditina</taxon>
        <taxon>Rhabditomorpha</taxon>
        <taxon>Strongyloidea</taxon>
        <taxon>Heligmosomidae</taxon>
        <taxon>Nippostrongylus</taxon>
    </lineage>
</organism>
<dbReference type="EMBL" id="UYSL01020487">
    <property type="protein sequence ID" value="VDL74831.1"/>
    <property type="molecule type" value="Genomic_DNA"/>
</dbReference>
<keyword evidence="3" id="KW-1185">Reference proteome</keyword>
<dbReference type="Proteomes" id="UP000271162">
    <property type="component" value="Unassembled WGS sequence"/>
</dbReference>
<dbReference type="AlphaFoldDB" id="A0A0N4Y5G7"/>
<reference evidence="2 3" key="2">
    <citation type="submission" date="2018-11" db="EMBL/GenBank/DDBJ databases">
        <authorList>
            <consortium name="Pathogen Informatics"/>
        </authorList>
    </citation>
    <scope>NUCLEOTIDE SEQUENCE [LARGE SCALE GENOMIC DNA]</scope>
</reference>
<feature type="region of interest" description="Disordered" evidence="1">
    <location>
        <begin position="32"/>
        <end position="126"/>
    </location>
</feature>